<dbReference type="HOGENOM" id="CLU_1445179_0_0_9"/>
<protein>
    <submittedName>
        <fullName evidence="2">Uncharacterized protein</fullName>
    </submittedName>
</protein>
<sequence>MDTSSQLAKIVENFEGLYKEISNMVASLGRFNEVLDKFNETINKVKLYSETADVLKQLQRHQEQLLELENKLNTEYTKLYAKNLKILRDLEQWIDKEVEQKIDDLVSSMEELHEHMREETEKMQKKLSFLIKMNEEDFESLSNIIEDLLNQRKSIIVAEKSFFSLLKKKIEGRPTIKPRNIKRKRLE</sequence>
<organism evidence="2 3">
    <name type="scientific">Caldicellulosiruptor acetigenus (strain ATCC 700853 / DSM 12137 / I77R1B)</name>
    <name type="common">Caldicellulosiruptor kristjanssonii</name>
    <dbReference type="NCBI Taxonomy" id="632335"/>
    <lineage>
        <taxon>Bacteria</taxon>
        <taxon>Bacillati</taxon>
        <taxon>Bacillota</taxon>
        <taxon>Bacillota incertae sedis</taxon>
        <taxon>Caldicellulosiruptorales</taxon>
        <taxon>Caldicellulosiruptoraceae</taxon>
        <taxon>Caldicellulosiruptor</taxon>
    </lineage>
</organism>
<dbReference type="EMBL" id="CP002326">
    <property type="protein sequence ID" value="ADQ42009.1"/>
    <property type="molecule type" value="Genomic_DNA"/>
</dbReference>
<dbReference type="KEGG" id="cki:Calkr_2585"/>
<accession>E4S904</accession>
<dbReference type="STRING" id="632335.Calkr_2585"/>
<reference key="1">
    <citation type="submission" date="2010-11" db="EMBL/GenBank/DDBJ databases">
        <title>Complete sequence of chromosome of Caldicellulosiruptor kristjanssonii 177R1B.</title>
        <authorList>
            <consortium name="US DOE Joint Genome Institute"/>
            <person name="Lucas S."/>
            <person name="Copeland A."/>
            <person name="Lapidus A."/>
            <person name="Cheng J.-F."/>
            <person name="Bruce D."/>
            <person name="Goodwin L."/>
            <person name="Pitluck S."/>
            <person name="Davenport K."/>
            <person name="Detter J.C."/>
            <person name="Han C."/>
            <person name="Tapia R."/>
            <person name="Land M."/>
            <person name="Hauser L."/>
            <person name="Jeffries C."/>
            <person name="Kyrpides N."/>
            <person name="Ivanova N."/>
            <person name="Mikhailova N."/>
            <person name="Blumer-Schuette S.E."/>
            <person name="Kelly R.M."/>
            <person name="Woyke T."/>
        </authorList>
    </citation>
    <scope>NUCLEOTIDE SEQUENCE</scope>
    <source>
        <strain>177R1B</strain>
    </source>
</reference>
<keyword evidence="3" id="KW-1185">Reference proteome</keyword>
<gene>
    <name evidence="2" type="ordered locus">Calkr_2585</name>
</gene>
<proteinExistence type="predicted"/>
<name>E4S904_CALA7</name>
<reference evidence="2 3" key="2">
    <citation type="journal article" date="2011" name="J. Bacteriol.">
        <title>Complete genome sequences for the anaerobic, extremely thermophilic plant biomass-degrading bacteria Caldicellulosiruptor hydrothermalis, Caldicellulosiruptor kristjanssonii, Caldicellulosiruptor kronotskyensis, Caldicellulosiruptor owensenis, and Caldicellulosiruptor lactoaceticus.</title>
        <authorList>
            <person name="Blumer-Schuette S.E."/>
            <person name="Ozdemir I."/>
            <person name="Mistry D."/>
            <person name="Lucas S."/>
            <person name="Lapidus A."/>
            <person name="Cheng J.F."/>
            <person name="Goodwin L.A."/>
            <person name="Pitluck S."/>
            <person name="Land M.L."/>
            <person name="Hauser L.J."/>
            <person name="Woyke T."/>
            <person name="Mikhailova N."/>
            <person name="Pati A."/>
            <person name="Kyrpides N.C."/>
            <person name="Ivanova N."/>
            <person name="Detter J.C."/>
            <person name="Walston-Davenport K."/>
            <person name="Han S."/>
            <person name="Adams M.W."/>
            <person name="Kelly R.M."/>
        </authorList>
    </citation>
    <scope>NUCLEOTIDE SEQUENCE [LARGE SCALE GENOMIC DNA]</scope>
    <source>
        <strain evidence="3">ATCC 700853 / DSM 12137 / I77R1B</strain>
    </source>
</reference>
<evidence type="ECO:0000313" key="3">
    <source>
        <dbReference type="Proteomes" id="UP000009256"/>
    </source>
</evidence>
<dbReference type="RefSeq" id="WP_013433719.1">
    <property type="nucleotide sequence ID" value="NC_014721.1"/>
</dbReference>
<dbReference type="SUPFAM" id="SSF47162">
    <property type="entry name" value="Apolipoprotein"/>
    <property type="match status" value="1"/>
</dbReference>
<evidence type="ECO:0000256" key="1">
    <source>
        <dbReference type="SAM" id="Coils"/>
    </source>
</evidence>
<evidence type="ECO:0000313" key="2">
    <source>
        <dbReference type="EMBL" id="ADQ42009.1"/>
    </source>
</evidence>
<feature type="coiled-coil region" evidence="1">
    <location>
        <begin position="102"/>
        <end position="151"/>
    </location>
</feature>
<dbReference type="Proteomes" id="UP000009256">
    <property type="component" value="Chromosome"/>
</dbReference>
<dbReference type="AlphaFoldDB" id="E4S904"/>
<keyword evidence="1" id="KW-0175">Coiled coil</keyword>
<feature type="coiled-coil region" evidence="1">
    <location>
        <begin position="51"/>
        <end position="78"/>
    </location>
</feature>